<keyword evidence="1" id="KW-0812">Transmembrane</keyword>
<protein>
    <submittedName>
        <fullName evidence="3">Ion channel</fullName>
    </submittedName>
</protein>
<dbReference type="InterPro" id="IPR013099">
    <property type="entry name" value="K_chnl_dom"/>
</dbReference>
<name>A0A1H8WWL3_9EURY</name>
<evidence type="ECO:0000256" key="1">
    <source>
        <dbReference type="SAM" id="Phobius"/>
    </source>
</evidence>
<evidence type="ECO:0000313" key="4">
    <source>
        <dbReference type="Proteomes" id="UP000199126"/>
    </source>
</evidence>
<dbReference type="Pfam" id="PF07885">
    <property type="entry name" value="Ion_trans_2"/>
    <property type="match status" value="1"/>
</dbReference>
<keyword evidence="1" id="KW-1133">Transmembrane helix</keyword>
<keyword evidence="1" id="KW-0472">Membrane</keyword>
<dbReference type="RefSeq" id="WP_089828162.1">
    <property type="nucleotide sequence ID" value="NZ_FODV01000048.1"/>
</dbReference>
<dbReference type="OrthoDB" id="263876at2157"/>
<evidence type="ECO:0000259" key="2">
    <source>
        <dbReference type="Pfam" id="PF07885"/>
    </source>
</evidence>
<accession>A0A1H8WWL3</accession>
<feature type="transmembrane region" description="Helical" evidence="1">
    <location>
        <begin position="59"/>
        <end position="83"/>
    </location>
</feature>
<dbReference type="AlphaFoldDB" id="A0A1H8WWL3"/>
<sequence length="335" mass="36752">MPDTAPLYAALGVIVLSGTIIDLLWTTIWAEGGSGPLTTRLMSGIWKPLRRATSRESQLLTLAGPLILVASLATWIVLLWLGWTLVFAGSETAVIETSSQSAASWVERFYFVGYSLFTLGNGGFSPKGSVWQIATVFMTASGMLVVTLLVTYVLSVLGAVTQKKLFASTVSGLGRRSEEIVATGWNGEQFDGFDLPLNTITTELNQLTVNHMAYPVLHYFYTQRRQYAPVYNVVVLDDSLTLLRFGVPADIQPSAPVLKNARSSVETYLEMVDEMFIPPDDAPTAPELDALRQAGVPTVSDEEFADSLRDIETRRRRLHGITDADARPWPQADTM</sequence>
<evidence type="ECO:0000313" key="3">
    <source>
        <dbReference type="EMBL" id="SEP31883.1"/>
    </source>
</evidence>
<dbReference type="Gene3D" id="1.10.287.70">
    <property type="match status" value="1"/>
</dbReference>
<organism evidence="3 4">
    <name type="scientific">Halogranum amylolyticum</name>
    <dbReference type="NCBI Taxonomy" id="660520"/>
    <lineage>
        <taxon>Archaea</taxon>
        <taxon>Methanobacteriati</taxon>
        <taxon>Methanobacteriota</taxon>
        <taxon>Stenosarchaea group</taxon>
        <taxon>Halobacteria</taxon>
        <taxon>Halobacteriales</taxon>
        <taxon>Haloferacaceae</taxon>
    </lineage>
</organism>
<dbReference type="EMBL" id="FODV01000048">
    <property type="protein sequence ID" value="SEP31883.1"/>
    <property type="molecule type" value="Genomic_DNA"/>
</dbReference>
<feature type="transmembrane region" description="Helical" evidence="1">
    <location>
        <begin position="6"/>
        <end position="30"/>
    </location>
</feature>
<dbReference type="SUPFAM" id="SSF81324">
    <property type="entry name" value="Voltage-gated potassium channels"/>
    <property type="match status" value="1"/>
</dbReference>
<reference evidence="4" key="1">
    <citation type="submission" date="2016-10" db="EMBL/GenBank/DDBJ databases">
        <authorList>
            <person name="Varghese N."/>
            <person name="Submissions S."/>
        </authorList>
    </citation>
    <scope>NUCLEOTIDE SEQUENCE [LARGE SCALE GENOMIC DNA]</scope>
    <source>
        <strain evidence="4">CGMCC 1.10121</strain>
    </source>
</reference>
<dbReference type="Proteomes" id="UP000199126">
    <property type="component" value="Unassembled WGS sequence"/>
</dbReference>
<feature type="domain" description="Potassium channel" evidence="2">
    <location>
        <begin position="82"/>
        <end position="157"/>
    </location>
</feature>
<feature type="transmembrane region" description="Helical" evidence="1">
    <location>
        <begin position="130"/>
        <end position="154"/>
    </location>
</feature>
<keyword evidence="4" id="KW-1185">Reference proteome</keyword>
<proteinExistence type="predicted"/>
<gene>
    <name evidence="3" type="ORF">SAMN04487948_1484</name>
</gene>